<keyword evidence="3" id="KW-1185">Reference proteome</keyword>
<evidence type="ECO:0000313" key="2">
    <source>
        <dbReference type="EMBL" id="GAA4019952.1"/>
    </source>
</evidence>
<evidence type="ECO:0000313" key="3">
    <source>
        <dbReference type="Proteomes" id="UP001500567"/>
    </source>
</evidence>
<protein>
    <submittedName>
        <fullName evidence="2">Glycosyltransferase</fullName>
    </submittedName>
</protein>
<dbReference type="Gene3D" id="3.40.50.2000">
    <property type="entry name" value="Glycogen Phosphorylase B"/>
    <property type="match status" value="2"/>
</dbReference>
<dbReference type="PANTHER" id="PTHR45947:SF3">
    <property type="entry name" value="SULFOQUINOVOSYL TRANSFERASE SQD2"/>
    <property type="match status" value="1"/>
</dbReference>
<dbReference type="Pfam" id="PF13439">
    <property type="entry name" value="Glyco_transf_4"/>
    <property type="match status" value="1"/>
</dbReference>
<dbReference type="CDD" id="cd03811">
    <property type="entry name" value="GT4_GT28_WabH-like"/>
    <property type="match status" value="1"/>
</dbReference>
<dbReference type="Proteomes" id="UP001500567">
    <property type="component" value="Unassembled WGS sequence"/>
</dbReference>
<accession>A0ABP7T482</accession>
<dbReference type="PANTHER" id="PTHR45947">
    <property type="entry name" value="SULFOQUINOVOSYL TRANSFERASE SQD2"/>
    <property type="match status" value="1"/>
</dbReference>
<gene>
    <name evidence="2" type="ORF">GCM10022408_37600</name>
</gene>
<dbReference type="SUPFAM" id="SSF53756">
    <property type="entry name" value="UDP-Glycosyltransferase/glycogen phosphorylase"/>
    <property type="match status" value="1"/>
</dbReference>
<organism evidence="2 3">
    <name type="scientific">Hymenobacter fastidiosus</name>
    <dbReference type="NCBI Taxonomy" id="486264"/>
    <lineage>
        <taxon>Bacteria</taxon>
        <taxon>Pseudomonadati</taxon>
        <taxon>Bacteroidota</taxon>
        <taxon>Cytophagia</taxon>
        <taxon>Cytophagales</taxon>
        <taxon>Hymenobacteraceae</taxon>
        <taxon>Hymenobacter</taxon>
    </lineage>
</organism>
<dbReference type="Pfam" id="PF13692">
    <property type="entry name" value="Glyco_trans_1_4"/>
    <property type="match status" value="1"/>
</dbReference>
<dbReference type="EMBL" id="BAABDJ010000041">
    <property type="protein sequence ID" value="GAA4019952.1"/>
    <property type="molecule type" value="Genomic_DNA"/>
</dbReference>
<name>A0ABP7T482_9BACT</name>
<reference evidence="3" key="1">
    <citation type="journal article" date="2019" name="Int. J. Syst. Evol. Microbiol.">
        <title>The Global Catalogue of Microorganisms (GCM) 10K type strain sequencing project: providing services to taxonomists for standard genome sequencing and annotation.</title>
        <authorList>
            <consortium name="The Broad Institute Genomics Platform"/>
            <consortium name="The Broad Institute Genome Sequencing Center for Infectious Disease"/>
            <person name="Wu L."/>
            <person name="Ma J."/>
        </authorList>
    </citation>
    <scope>NUCLEOTIDE SEQUENCE [LARGE SCALE GENOMIC DNA]</scope>
    <source>
        <strain evidence="3">JCM 17224</strain>
    </source>
</reference>
<sequence>MRALKREHSIDVCISHLEGADYLNLLSKGHEKVLLCVHNSKRHDPNIRGALGWLRRRVLMPWLYRAADYIVPVSRELRQELLDTFGLQPEKVVTINNFFDVEGIRRRSLEPLPIAAQALFTQYPVLITAGRLAHEKNQRALLDVLALLRTQGHNAPRLALLGDGPLRADLLRRCQELDLRRWQIWDEQPLTTDFDVYFFGFQSNPFQYIARARVSLLSSATEGFPMALCEAMACGVPVASTDCPTGPREILAPLTPAAHYAATPEWAEFGLLLPLLGQGQEVAGAAPQWSGALLELLASPDRIEHYRTQALVRVQNFGPEPIMQQWEALLHKA</sequence>
<proteinExistence type="predicted"/>
<feature type="domain" description="Glycosyltransferase subfamily 4-like N-terminal" evidence="1">
    <location>
        <begin position="2"/>
        <end position="102"/>
    </location>
</feature>
<comment type="caution">
    <text evidence="2">The sequence shown here is derived from an EMBL/GenBank/DDBJ whole genome shotgun (WGS) entry which is preliminary data.</text>
</comment>
<evidence type="ECO:0000259" key="1">
    <source>
        <dbReference type="Pfam" id="PF13439"/>
    </source>
</evidence>
<dbReference type="InterPro" id="IPR028098">
    <property type="entry name" value="Glyco_trans_4-like_N"/>
</dbReference>
<dbReference type="InterPro" id="IPR050194">
    <property type="entry name" value="Glycosyltransferase_grp1"/>
</dbReference>